<dbReference type="GO" id="GO:0006308">
    <property type="term" value="P:DNA catabolic process"/>
    <property type="evidence" value="ECO:0007669"/>
    <property type="project" value="UniProtKB-UniRule"/>
</dbReference>
<dbReference type="InterPro" id="IPR047416">
    <property type="entry name" value="XPF_nuclease_Mus81"/>
</dbReference>
<accession>A0A9P8Q8Q7</accession>
<comment type="cofactor">
    <cofactor evidence="1 16">
        <name>Mg(2+)</name>
        <dbReference type="ChEBI" id="CHEBI:18420"/>
    </cofactor>
</comment>
<dbReference type="PANTHER" id="PTHR13451:SF0">
    <property type="entry name" value="CROSSOVER JUNCTION ENDONUCLEASE MUS81"/>
    <property type="match status" value="1"/>
</dbReference>
<dbReference type="GO" id="GO:0000727">
    <property type="term" value="P:double-strand break repair via break-induced replication"/>
    <property type="evidence" value="ECO:0007669"/>
    <property type="project" value="UniProtKB-UniRule"/>
</dbReference>
<evidence type="ECO:0000313" key="20">
    <source>
        <dbReference type="Proteomes" id="UP000774326"/>
    </source>
</evidence>
<sequence length="540" mass="62514">MDLPPDIKHLYTAWIEELLEGVNKHQTKTQQLYTRALENIRLYKEPLFAPTDLKKVKYIGDVIITRVTKKLEWYCQENGYNVPTITTDISRKRKAESQRGVLSLSDSEDDDQELAQKSKKKKKKAAPRAYVPQKDSGGYAILLVLLEFDSELLGMSKTAIISNATVYCSKNFTANHATNELYSAWSSIKTLITKELVADFGNPKKYKLTETGLELAKTLKDIHQIKFRDEMAEVGTSRFEAVLRNTAPVHTYEGTKFQYWEAGSFEVMFITDNREVRSQKERNFFEDKLVEYKVQVEKRELSVGDGMWIGKHKHTREEVVLDYMFERKRLDDLVSSIKDGRYTEQKVRLKRTGVKNIFYVVEEFNTHSDFQNMTDAIETCMSSTMTVSNFHLKRMRSIDETVQFIRRTTKAISAYYTGKRLLVLSPDNLRNQQSYKQVLTQFREKYPAEQVVHKYDTLDVMLSKSKLVTLKEQFVKMLMTISGLSLEKAIFVQRVFKTPKGLIESFHDTDSEVLGVLGPKNLENLKDLISRGEVNIHNIE</sequence>
<evidence type="ECO:0000256" key="4">
    <source>
        <dbReference type="ARBA" id="ARBA00017114"/>
    </source>
</evidence>
<evidence type="ECO:0000256" key="12">
    <source>
        <dbReference type="ARBA" id="ARBA00023204"/>
    </source>
</evidence>
<keyword evidence="20" id="KW-1185">Reference proteome</keyword>
<dbReference type="AlphaFoldDB" id="A0A9P8Q8Q7"/>
<dbReference type="PANTHER" id="PTHR13451">
    <property type="entry name" value="CLASS II CROSSOVER JUNCTION ENDONUCLEASE MUS81"/>
    <property type="match status" value="1"/>
</dbReference>
<keyword evidence="9 16" id="KW-0378">Hydrolase</keyword>
<dbReference type="InterPro" id="IPR033309">
    <property type="entry name" value="Mus81"/>
</dbReference>
<keyword evidence="7 16" id="KW-0255">Endonuclease</keyword>
<dbReference type="InterPro" id="IPR006166">
    <property type="entry name" value="ERCC4_domain"/>
</dbReference>
<dbReference type="EC" id="3.1.22.-" evidence="16"/>
<dbReference type="GO" id="GO:0003677">
    <property type="term" value="F:DNA binding"/>
    <property type="evidence" value="ECO:0007669"/>
    <property type="project" value="UniProtKB-UniRule"/>
</dbReference>
<dbReference type="Pfam" id="PF21136">
    <property type="entry name" value="WHD_MUS81"/>
    <property type="match status" value="1"/>
</dbReference>
<keyword evidence="8 16" id="KW-0227">DNA damage</keyword>
<keyword evidence="11 16" id="KW-0233">DNA recombination</keyword>
<organism evidence="19 20">
    <name type="scientific">Wickerhamomyces pijperi</name>
    <name type="common">Yeast</name>
    <name type="synonym">Pichia pijperi</name>
    <dbReference type="NCBI Taxonomy" id="599730"/>
    <lineage>
        <taxon>Eukaryota</taxon>
        <taxon>Fungi</taxon>
        <taxon>Dikarya</taxon>
        <taxon>Ascomycota</taxon>
        <taxon>Saccharomycotina</taxon>
        <taxon>Saccharomycetes</taxon>
        <taxon>Phaffomycetales</taxon>
        <taxon>Wickerhamomycetaceae</taxon>
        <taxon>Wickerhamomyces</taxon>
    </lineage>
</organism>
<reference evidence="19" key="2">
    <citation type="submission" date="2021-01" db="EMBL/GenBank/DDBJ databases">
        <authorList>
            <person name="Schikora-Tamarit M.A."/>
        </authorList>
    </citation>
    <scope>NUCLEOTIDE SEQUENCE</scope>
    <source>
        <strain evidence="19">CBS2887</strain>
    </source>
</reference>
<evidence type="ECO:0000256" key="5">
    <source>
        <dbReference type="ARBA" id="ARBA00022722"/>
    </source>
</evidence>
<dbReference type="InterPro" id="IPR047417">
    <property type="entry name" value="WHD_MUS81"/>
</dbReference>
<feature type="compositionally biased region" description="Basic residues" evidence="17">
    <location>
        <begin position="117"/>
        <end position="126"/>
    </location>
</feature>
<dbReference type="OrthoDB" id="5963188at2759"/>
<evidence type="ECO:0000256" key="3">
    <source>
        <dbReference type="ARBA" id="ARBA00010015"/>
    </source>
</evidence>
<evidence type="ECO:0000256" key="2">
    <source>
        <dbReference type="ARBA" id="ARBA00004123"/>
    </source>
</evidence>
<evidence type="ECO:0000313" key="19">
    <source>
        <dbReference type="EMBL" id="KAH3684969.1"/>
    </source>
</evidence>
<evidence type="ECO:0000256" key="11">
    <source>
        <dbReference type="ARBA" id="ARBA00023172"/>
    </source>
</evidence>
<dbReference type="SUPFAM" id="SSF52980">
    <property type="entry name" value="Restriction endonuclease-like"/>
    <property type="match status" value="1"/>
</dbReference>
<dbReference type="CDD" id="cd21036">
    <property type="entry name" value="WH_MUS81"/>
    <property type="match status" value="1"/>
</dbReference>
<comment type="function">
    <text evidence="15 16">Interacts with EME1 to form a DNA structure-specific endonuclease with substrate preference for branched DNA structures with a 5'-end at the branch nick. Typical substrates include 3'-flap structures, D-loops, replication forks and nicked Holliday junctions. May be required in mitosis for the processing of stalled or collapsed replication fork intermediates. May be required in meiosis for the repair of meiosis-specific double strand breaks subsequent to single-end invasion (SEI).</text>
</comment>
<dbReference type="GO" id="GO:0048257">
    <property type="term" value="F:3'-flap endonuclease activity"/>
    <property type="evidence" value="ECO:0007669"/>
    <property type="project" value="TreeGrafter"/>
</dbReference>
<proteinExistence type="inferred from homology"/>
<evidence type="ECO:0000256" key="8">
    <source>
        <dbReference type="ARBA" id="ARBA00022763"/>
    </source>
</evidence>
<comment type="similarity">
    <text evidence="3 16">Belongs to the XPF family.</text>
</comment>
<evidence type="ECO:0000256" key="17">
    <source>
        <dbReference type="SAM" id="MobiDB-lite"/>
    </source>
</evidence>
<keyword evidence="10 16" id="KW-0460">Magnesium</keyword>
<dbReference type="Proteomes" id="UP000774326">
    <property type="component" value="Unassembled WGS sequence"/>
</dbReference>
<keyword evidence="6 16" id="KW-0479">Metal-binding</keyword>
<comment type="subcellular location">
    <subcellularLocation>
        <location evidence="2 16">Nucleus</location>
    </subcellularLocation>
</comment>
<dbReference type="EMBL" id="JAEUBG010002243">
    <property type="protein sequence ID" value="KAH3684969.1"/>
    <property type="molecule type" value="Genomic_DNA"/>
</dbReference>
<evidence type="ECO:0000256" key="10">
    <source>
        <dbReference type="ARBA" id="ARBA00022842"/>
    </source>
</evidence>
<evidence type="ECO:0000256" key="1">
    <source>
        <dbReference type="ARBA" id="ARBA00001946"/>
    </source>
</evidence>
<comment type="caution">
    <text evidence="19">The sequence shown here is derived from an EMBL/GenBank/DDBJ whole genome shotgun (WGS) entry which is preliminary data.</text>
</comment>
<evidence type="ECO:0000256" key="6">
    <source>
        <dbReference type="ARBA" id="ARBA00022723"/>
    </source>
</evidence>
<dbReference type="InterPro" id="IPR042530">
    <property type="entry name" value="EME1/EME2_C"/>
</dbReference>
<dbReference type="GO" id="GO:0031573">
    <property type="term" value="P:mitotic intra-S DNA damage checkpoint signaling"/>
    <property type="evidence" value="ECO:0007669"/>
    <property type="project" value="TreeGrafter"/>
</dbReference>
<reference evidence="19" key="1">
    <citation type="journal article" date="2021" name="Open Biol.">
        <title>Shared evolutionary footprints suggest mitochondrial oxidative damage underlies multiple complex I losses in fungi.</title>
        <authorList>
            <person name="Schikora-Tamarit M.A."/>
            <person name="Marcet-Houben M."/>
            <person name="Nosek J."/>
            <person name="Gabaldon T."/>
        </authorList>
    </citation>
    <scope>NUCLEOTIDE SEQUENCE</scope>
    <source>
        <strain evidence="19">CBS2887</strain>
    </source>
</reference>
<dbReference type="SMART" id="SM00891">
    <property type="entry name" value="ERCC4"/>
    <property type="match status" value="1"/>
</dbReference>
<evidence type="ECO:0000256" key="13">
    <source>
        <dbReference type="ARBA" id="ARBA00023242"/>
    </source>
</evidence>
<dbReference type="FunFam" id="1.10.10.10:FF:000307">
    <property type="entry name" value="Crossover junction endonuclease MUS81"/>
    <property type="match status" value="1"/>
</dbReference>
<evidence type="ECO:0000259" key="18">
    <source>
        <dbReference type="SMART" id="SM00891"/>
    </source>
</evidence>
<evidence type="ECO:0000256" key="14">
    <source>
        <dbReference type="ARBA" id="ARBA00023254"/>
    </source>
</evidence>
<dbReference type="InterPro" id="IPR027421">
    <property type="entry name" value="DNA_pol_lamdba_lyase_dom_sf"/>
</dbReference>
<dbReference type="FunFam" id="3.40.50.10130:FF:000005">
    <property type="entry name" value="crossover junction endonuclease MUS81 isoform X1"/>
    <property type="match status" value="1"/>
</dbReference>
<feature type="domain" description="ERCC4" evidence="18">
    <location>
        <begin position="268"/>
        <end position="365"/>
    </location>
</feature>
<keyword evidence="13 16" id="KW-0539">Nucleus</keyword>
<dbReference type="Gene3D" id="3.40.50.10130">
    <property type="match status" value="1"/>
</dbReference>
<dbReference type="InterPro" id="IPR010996">
    <property type="entry name" value="HHH_MUS81"/>
</dbReference>
<comment type="subunit">
    <text evidence="16">Interacts with EME1.</text>
</comment>
<evidence type="ECO:0000256" key="15">
    <source>
        <dbReference type="ARBA" id="ARBA00058015"/>
    </source>
</evidence>
<dbReference type="GO" id="GO:0000712">
    <property type="term" value="P:resolution of meiotic recombination intermediates"/>
    <property type="evidence" value="ECO:0007669"/>
    <property type="project" value="UniProtKB-ARBA"/>
</dbReference>
<keyword evidence="5 16" id="KW-0540">Nuclease</keyword>
<gene>
    <name evidence="19" type="ORF">WICPIJ_004048</name>
</gene>
<dbReference type="Pfam" id="PF02732">
    <property type="entry name" value="ERCC4"/>
    <property type="match status" value="1"/>
</dbReference>
<keyword evidence="14" id="KW-0469">Meiosis</keyword>
<dbReference type="GO" id="GO:0046872">
    <property type="term" value="F:metal ion binding"/>
    <property type="evidence" value="ECO:0007669"/>
    <property type="project" value="UniProtKB-UniRule"/>
</dbReference>
<dbReference type="InterPro" id="IPR011335">
    <property type="entry name" value="Restrct_endonuc-II-like"/>
</dbReference>
<evidence type="ECO:0000256" key="16">
    <source>
        <dbReference type="RuleBase" id="RU369042"/>
    </source>
</evidence>
<dbReference type="Pfam" id="PF14716">
    <property type="entry name" value="HHH_8"/>
    <property type="match status" value="1"/>
</dbReference>
<feature type="region of interest" description="Disordered" evidence="17">
    <location>
        <begin position="100"/>
        <end position="129"/>
    </location>
</feature>
<name>A0A9P8Q8Q7_WICPI</name>
<dbReference type="GO" id="GO:0048476">
    <property type="term" value="C:Holliday junction resolvase complex"/>
    <property type="evidence" value="ECO:0007669"/>
    <property type="project" value="UniProtKB-UniRule"/>
</dbReference>
<dbReference type="Gene3D" id="1.10.10.10">
    <property type="entry name" value="Winged helix-like DNA-binding domain superfamily/Winged helix DNA-binding domain"/>
    <property type="match status" value="1"/>
</dbReference>
<evidence type="ECO:0000256" key="7">
    <source>
        <dbReference type="ARBA" id="ARBA00022759"/>
    </source>
</evidence>
<dbReference type="Gene3D" id="1.10.150.110">
    <property type="entry name" value="DNA polymerase beta, N-terminal domain-like"/>
    <property type="match status" value="1"/>
</dbReference>
<dbReference type="CDD" id="cd20074">
    <property type="entry name" value="XPF_nuclease_Mus81"/>
    <property type="match status" value="1"/>
</dbReference>
<protein>
    <recommendedName>
        <fullName evidence="4 16">Crossover junction endonuclease MUS81</fullName>
        <ecNumber evidence="16">3.1.22.-</ecNumber>
    </recommendedName>
</protein>
<dbReference type="Gene3D" id="1.10.150.670">
    <property type="entry name" value="Crossover junction endonuclease EME1, DNA-binding domain"/>
    <property type="match status" value="1"/>
</dbReference>
<dbReference type="InterPro" id="IPR036388">
    <property type="entry name" value="WH-like_DNA-bd_sf"/>
</dbReference>
<dbReference type="GO" id="GO:0005634">
    <property type="term" value="C:nucleus"/>
    <property type="evidence" value="ECO:0007669"/>
    <property type="project" value="UniProtKB-SubCell"/>
</dbReference>
<keyword evidence="12 16" id="KW-0234">DNA repair</keyword>
<dbReference type="GO" id="GO:0008821">
    <property type="term" value="F:crossover junction DNA endonuclease activity"/>
    <property type="evidence" value="ECO:0007669"/>
    <property type="project" value="UniProtKB-UniRule"/>
</dbReference>
<evidence type="ECO:0000256" key="9">
    <source>
        <dbReference type="ARBA" id="ARBA00022801"/>
    </source>
</evidence>